<protein>
    <submittedName>
        <fullName evidence="2">Uncharacterized protein</fullName>
    </submittedName>
</protein>
<feature type="transmembrane region" description="Helical" evidence="1">
    <location>
        <begin position="187"/>
        <end position="203"/>
    </location>
</feature>
<proteinExistence type="predicted"/>
<accession>A0A919BL90</accession>
<dbReference type="AlphaFoldDB" id="A0A919BL90"/>
<dbReference type="Proteomes" id="UP000623842">
    <property type="component" value="Unassembled WGS sequence"/>
</dbReference>
<keyword evidence="1" id="KW-1133">Transmembrane helix</keyword>
<keyword evidence="3" id="KW-1185">Reference proteome</keyword>
<sequence length="245" mass="28109">MSIAKHSLSLSLDNKKWFKYASFKERDSLTEQSCVSLKTLWGLSTLSFGMELLFALLVLMLAAWALYYPYEVKPLIALFGLLSCFSIIFFTKRFLIFAKYGRRKSNEIVISKDSITIAGTGLRKTQKGSVTIIRNDIKEVIVSYTYRDKRHRHTRDLIHISRNGARLMCMEVVTADGQHYVLDGMRIAYYNLLYLLIFFDYPLQYIRSASGGMQVIFVLLIRGFSLAAFGNAIIFTLSKMPNPFQ</sequence>
<evidence type="ECO:0000313" key="3">
    <source>
        <dbReference type="Proteomes" id="UP000623842"/>
    </source>
</evidence>
<feature type="transmembrane region" description="Helical" evidence="1">
    <location>
        <begin position="215"/>
        <end position="237"/>
    </location>
</feature>
<feature type="transmembrane region" description="Helical" evidence="1">
    <location>
        <begin position="76"/>
        <end position="95"/>
    </location>
</feature>
<reference evidence="2" key="1">
    <citation type="journal article" date="2014" name="Int. J. Syst. Evol. Microbiol.">
        <title>Complete genome sequence of Corynebacterium casei LMG S-19264T (=DSM 44701T), isolated from a smear-ripened cheese.</title>
        <authorList>
            <consortium name="US DOE Joint Genome Institute (JGI-PGF)"/>
            <person name="Walter F."/>
            <person name="Albersmeier A."/>
            <person name="Kalinowski J."/>
            <person name="Ruckert C."/>
        </authorList>
    </citation>
    <scope>NUCLEOTIDE SEQUENCE</scope>
    <source>
        <strain evidence="2">KCTC 42731</strain>
    </source>
</reference>
<feature type="transmembrane region" description="Helical" evidence="1">
    <location>
        <begin position="52"/>
        <end position="70"/>
    </location>
</feature>
<name>A0A919BL90_9GAMM</name>
<organism evidence="2 3">
    <name type="scientific">Thalassotalea marina</name>
    <dbReference type="NCBI Taxonomy" id="1673741"/>
    <lineage>
        <taxon>Bacteria</taxon>
        <taxon>Pseudomonadati</taxon>
        <taxon>Pseudomonadota</taxon>
        <taxon>Gammaproteobacteria</taxon>
        <taxon>Alteromonadales</taxon>
        <taxon>Colwelliaceae</taxon>
        <taxon>Thalassotalea</taxon>
    </lineage>
</organism>
<evidence type="ECO:0000313" key="2">
    <source>
        <dbReference type="EMBL" id="GHF94829.1"/>
    </source>
</evidence>
<comment type="caution">
    <text evidence="2">The sequence shown here is derived from an EMBL/GenBank/DDBJ whole genome shotgun (WGS) entry which is preliminary data.</text>
</comment>
<evidence type="ECO:0000256" key="1">
    <source>
        <dbReference type="SAM" id="Phobius"/>
    </source>
</evidence>
<dbReference type="EMBL" id="BNCK01000005">
    <property type="protein sequence ID" value="GHF94829.1"/>
    <property type="molecule type" value="Genomic_DNA"/>
</dbReference>
<keyword evidence="1" id="KW-0472">Membrane</keyword>
<reference evidence="2" key="2">
    <citation type="submission" date="2020-09" db="EMBL/GenBank/DDBJ databases">
        <authorList>
            <person name="Sun Q."/>
            <person name="Kim S."/>
        </authorList>
    </citation>
    <scope>NUCLEOTIDE SEQUENCE</scope>
    <source>
        <strain evidence="2">KCTC 42731</strain>
    </source>
</reference>
<keyword evidence="1" id="KW-0812">Transmembrane</keyword>
<gene>
    <name evidence="2" type="ORF">GCM10017161_23910</name>
</gene>
<dbReference type="RefSeq" id="WP_189770819.1">
    <property type="nucleotide sequence ID" value="NZ_BNCK01000005.1"/>
</dbReference>